<keyword evidence="2" id="KW-1185">Reference proteome</keyword>
<dbReference type="KEGG" id="mbd:MEBOL_006518"/>
<protein>
    <submittedName>
        <fullName evidence="1">Acetyltransferase</fullName>
    </submittedName>
</protein>
<dbReference type="Proteomes" id="UP000217289">
    <property type="component" value="Chromosome"/>
</dbReference>
<name>A0A250IMP7_9BACT</name>
<evidence type="ECO:0000313" key="2">
    <source>
        <dbReference type="Proteomes" id="UP000217289"/>
    </source>
</evidence>
<dbReference type="InterPro" id="IPR051159">
    <property type="entry name" value="Hexapeptide_acetyltransf"/>
</dbReference>
<accession>A0A250IMP7</accession>
<proteinExistence type="predicted"/>
<dbReference type="EMBL" id="CP022163">
    <property type="protein sequence ID" value="ATB33029.1"/>
    <property type="molecule type" value="Genomic_DNA"/>
</dbReference>
<dbReference type="Gene3D" id="2.160.10.10">
    <property type="entry name" value="Hexapeptide repeat proteins"/>
    <property type="match status" value="1"/>
</dbReference>
<dbReference type="SUPFAM" id="SSF51161">
    <property type="entry name" value="Trimeric LpxA-like enzymes"/>
    <property type="match status" value="1"/>
</dbReference>
<gene>
    <name evidence="1" type="ORF">MEBOL_006518</name>
</gene>
<dbReference type="GO" id="GO:0016740">
    <property type="term" value="F:transferase activity"/>
    <property type="evidence" value="ECO:0007669"/>
    <property type="project" value="UniProtKB-KW"/>
</dbReference>
<sequence length="180" mass="19546">MTLSLPLTQELDTLISRLKLRRCRMVGASPTVLGRVWIHGEGEVCVGTRVVLDGRIAPIELHAQRGGRIVLEDEVTIEGGTSIEAQECVTVGARSRLGSWCKVMDNHYHPLRGNRHERPSSVPLLIEESVKVGSRAILLPGTHLQKGASVAPGTVVSRRIPADTAVGGWPARMIRREVVG</sequence>
<reference evidence="1 2" key="1">
    <citation type="submission" date="2017-06" db="EMBL/GenBank/DDBJ databases">
        <authorList>
            <person name="Kim H.J."/>
            <person name="Triplett B.A."/>
        </authorList>
    </citation>
    <scope>NUCLEOTIDE SEQUENCE [LARGE SCALE GENOMIC DNA]</scope>
    <source>
        <strain evidence="1 2">DSM 14713</strain>
    </source>
</reference>
<dbReference type="PANTHER" id="PTHR23416:SF78">
    <property type="entry name" value="LIPOPOLYSACCHARIDE BIOSYNTHESIS O-ACETYL TRANSFERASE WBBJ-RELATED"/>
    <property type="match status" value="1"/>
</dbReference>
<organism evidence="1 2">
    <name type="scientific">Melittangium boletus DSM 14713</name>
    <dbReference type="NCBI Taxonomy" id="1294270"/>
    <lineage>
        <taxon>Bacteria</taxon>
        <taxon>Pseudomonadati</taxon>
        <taxon>Myxococcota</taxon>
        <taxon>Myxococcia</taxon>
        <taxon>Myxococcales</taxon>
        <taxon>Cystobacterineae</taxon>
        <taxon>Archangiaceae</taxon>
        <taxon>Melittangium</taxon>
    </lineage>
</organism>
<dbReference type="RefSeq" id="WP_095981137.1">
    <property type="nucleotide sequence ID" value="NZ_CP022163.1"/>
</dbReference>
<dbReference type="AlphaFoldDB" id="A0A250IMP7"/>
<dbReference type="OrthoDB" id="5503628at2"/>
<dbReference type="InterPro" id="IPR011004">
    <property type="entry name" value="Trimer_LpxA-like_sf"/>
</dbReference>
<dbReference type="PANTHER" id="PTHR23416">
    <property type="entry name" value="SIALIC ACID SYNTHASE-RELATED"/>
    <property type="match status" value="1"/>
</dbReference>
<keyword evidence="1" id="KW-0808">Transferase</keyword>
<evidence type="ECO:0000313" key="1">
    <source>
        <dbReference type="EMBL" id="ATB33029.1"/>
    </source>
</evidence>